<keyword evidence="2" id="KW-1185">Reference proteome</keyword>
<dbReference type="EMBL" id="JAAAMU010000005">
    <property type="protein sequence ID" value="NBC69848.1"/>
    <property type="molecule type" value="Genomic_DNA"/>
</dbReference>
<sequence>MKPAASTQKHSSSFPSARKIKRACENELYRTIKRLGVYIPKEKVELAEKLYVQKVFLNLQWIHENASNRKLLSDWWDENVSGEIASLWEVDQDRLRKSFRDAFGG</sequence>
<dbReference type="Proteomes" id="UP000558113">
    <property type="component" value="Unassembled WGS sequence"/>
</dbReference>
<proteinExistence type="predicted"/>
<gene>
    <name evidence="1" type="ORF">GT003_12690</name>
</gene>
<organism evidence="1 2">
    <name type="scientific">Paenibacillus sacheonensis</name>
    <dbReference type="NCBI Taxonomy" id="742054"/>
    <lineage>
        <taxon>Bacteria</taxon>
        <taxon>Bacillati</taxon>
        <taxon>Bacillota</taxon>
        <taxon>Bacilli</taxon>
        <taxon>Bacillales</taxon>
        <taxon>Paenibacillaceae</taxon>
        <taxon>Paenibacillus</taxon>
    </lineage>
</organism>
<dbReference type="AlphaFoldDB" id="A0A7X4YP15"/>
<accession>A0A7X4YP15</accession>
<dbReference type="OrthoDB" id="2633577at2"/>
<reference evidence="1 2" key="1">
    <citation type="submission" date="2020-01" db="EMBL/GenBank/DDBJ databases">
        <title>Paenibacillus soybeanensis sp. nov. isolated from the nodules of soybean (Glycine max(L.) Merr).</title>
        <authorList>
            <person name="Wang H."/>
        </authorList>
    </citation>
    <scope>NUCLEOTIDE SEQUENCE [LARGE SCALE GENOMIC DNA]</scope>
    <source>
        <strain evidence="1 2">DSM 23054</strain>
    </source>
</reference>
<name>A0A7X4YP15_9BACL</name>
<evidence type="ECO:0000313" key="2">
    <source>
        <dbReference type="Proteomes" id="UP000558113"/>
    </source>
</evidence>
<comment type="caution">
    <text evidence="1">The sequence shown here is derived from an EMBL/GenBank/DDBJ whole genome shotgun (WGS) entry which is preliminary data.</text>
</comment>
<protein>
    <submittedName>
        <fullName evidence="1">Dehydrogenase</fullName>
    </submittedName>
</protein>
<dbReference type="RefSeq" id="WP_161698078.1">
    <property type="nucleotide sequence ID" value="NZ_JAAAMU010000005.1"/>
</dbReference>
<evidence type="ECO:0000313" key="1">
    <source>
        <dbReference type="EMBL" id="NBC69848.1"/>
    </source>
</evidence>